<accession>A0ABU5N1G7</accession>
<proteinExistence type="predicted"/>
<feature type="transmembrane region" description="Helical" evidence="1">
    <location>
        <begin position="105"/>
        <end position="125"/>
    </location>
</feature>
<feature type="transmembrane region" description="Helical" evidence="1">
    <location>
        <begin position="137"/>
        <end position="156"/>
    </location>
</feature>
<feature type="transmembrane region" description="Helical" evidence="1">
    <location>
        <begin position="12"/>
        <end position="32"/>
    </location>
</feature>
<organism evidence="2 3">
    <name type="scientific">Pontiella agarivorans</name>
    <dbReference type="NCBI Taxonomy" id="3038953"/>
    <lineage>
        <taxon>Bacteria</taxon>
        <taxon>Pseudomonadati</taxon>
        <taxon>Kiritimatiellota</taxon>
        <taxon>Kiritimatiellia</taxon>
        <taxon>Kiritimatiellales</taxon>
        <taxon>Pontiellaceae</taxon>
        <taxon>Pontiella</taxon>
    </lineage>
</organism>
<dbReference type="EMBL" id="JARVCO010000012">
    <property type="protein sequence ID" value="MDZ8120267.1"/>
    <property type="molecule type" value="Genomic_DNA"/>
</dbReference>
<feature type="transmembrane region" description="Helical" evidence="1">
    <location>
        <begin position="210"/>
        <end position="229"/>
    </location>
</feature>
<dbReference type="Proteomes" id="UP001290861">
    <property type="component" value="Unassembled WGS sequence"/>
</dbReference>
<protein>
    <submittedName>
        <fullName evidence="2">Uncharacterized protein</fullName>
    </submittedName>
</protein>
<feature type="transmembrane region" description="Helical" evidence="1">
    <location>
        <begin position="181"/>
        <end position="203"/>
    </location>
</feature>
<keyword evidence="1" id="KW-1133">Transmembrane helix</keyword>
<comment type="caution">
    <text evidence="2">The sequence shown here is derived from an EMBL/GenBank/DDBJ whole genome shotgun (WGS) entry which is preliminary data.</text>
</comment>
<keyword evidence="3" id="KW-1185">Reference proteome</keyword>
<evidence type="ECO:0000313" key="3">
    <source>
        <dbReference type="Proteomes" id="UP001290861"/>
    </source>
</evidence>
<keyword evidence="1" id="KW-0812">Transmembrane</keyword>
<gene>
    <name evidence="2" type="ORF">P9H32_16675</name>
</gene>
<evidence type="ECO:0000256" key="1">
    <source>
        <dbReference type="SAM" id="Phobius"/>
    </source>
</evidence>
<keyword evidence="1" id="KW-0472">Membrane</keyword>
<reference evidence="2 3" key="1">
    <citation type="journal article" date="2024" name="Appl. Environ. Microbiol.">
        <title>Pontiella agarivorans sp. nov., a novel marine anaerobic bacterium capable of degrading macroalgal polysaccharides and fixing nitrogen.</title>
        <authorList>
            <person name="Liu N."/>
            <person name="Kivenson V."/>
            <person name="Peng X."/>
            <person name="Cui Z."/>
            <person name="Lankiewicz T.S."/>
            <person name="Gosselin K.M."/>
            <person name="English C.J."/>
            <person name="Blair E.M."/>
            <person name="O'Malley M.A."/>
            <person name="Valentine D.L."/>
        </authorList>
    </citation>
    <scope>NUCLEOTIDE SEQUENCE [LARGE SCALE GENOMIC DNA]</scope>
    <source>
        <strain evidence="2 3">NLcol2</strain>
    </source>
</reference>
<dbReference type="RefSeq" id="WP_322610041.1">
    <property type="nucleotide sequence ID" value="NZ_JARVCO010000012.1"/>
</dbReference>
<name>A0ABU5N1G7_9BACT</name>
<sequence length="264" mass="30000">MHHQKTAAFRHAPPHLLAAAYTLTCLVYAWRFNRYSSKTFSFLWEENGISEAGAGRVETAMILLLLFSAGCIWSGKLRNLSLLGIIPMFFEMLSETFMPSAKYPLLYWAEWALRYTVPAAAIILLNPSERNRAWSMGLLRISIALTFAAHGIKALLSDPHFLDFLLVFLRRINVQTVNEEWMLHAVHLIGIFDLCLAAHLLFFKLERNRAVLIWMATWGAITALARITYGGWGNWHEVCIRSAHSIGPITLLLLISIRRSETSD</sequence>
<evidence type="ECO:0000313" key="2">
    <source>
        <dbReference type="EMBL" id="MDZ8120267.1"/>
    </source>
</evidence>